<dbReference type="RefSeq" id="WP_092235835.1">
    <property type="nucleotide sequence ID" value="NZ_FNLL01000009.1"/>
</dbReference>
<evidence type="ECO:0000256" key="9">
    <source>
        <dbReference type="PROSITE-ProRule" id="PRU01091"/>
    </source>
</evidence>
<dbReference type="Proteomes" id="UP000199608">
    <property type="component" value="Unassembled WGS sequence"/>
</dbReference>
<keyword evidence="2" id="KW-0963">Cytoplasm</keyword>
<evidence type="ECO:0000313" key="13">
    <source>
        <dbReference type="Proteomes" id="UP000199608"/>
    </source>
</evidence>
<keyword evidence="13" id="KW-1185">Reference proteome</keyword>
<keyword evidence="6 9" id="KW-0238">DNA-binding</keyword>
<organism evidence="12 13">
    <name type="scientific">Desulfobacula phenolica</name>
    <dbReference type="NCBI Taxonomy" id="90732"/>
    <lineage>
        <taxon>Bacteria</taxon>
        <taxon>Pseudomonadati</taxon>
        <taxon>Thermodesulfobacteriota</taxon>
        <taxon>Desulfobacteria</taxon>
        <taxon>Desulfobacterales</taxon>
        <taxon>Desulfobacteraceae</taxon>
        <taxon>Desulfobacula</taxon>
    </lineage>
</organism>
<dbReference type="PROSITE" id="PS50110">
    <property type="entry name" value="RESPONSE_REGULATORY"/>
    <property type="match status" value="1"/>
</dbReference>
<dbReference type="FunFam" id="1.10.10.10:FF:000099">
    <property type="entry name" value="Two-component system response regulator TorR"/>
    <property type="match status" value="1"/>
</dbReference>
<dbReference type="CDD" id="cd00383">
    <property type="entry name" value="trans_reg_C"/>
    <property type="match status" value="1"/>
</dbReference>
<evidence type="ECO:0000259" key="11">
    <source>
        <dbReference type="PROSITE" id="PS51755"/>
    </source>
</evidence>
<evidence type="ECO:0000256" key="8">
    <source>
        <dbReference type="PROSITE-ProRule" id="PRU00169"/>
    </source>
</evidence>
<dbReference type="EMBL" id="FNLL01000009">
    <property type="protein sequence ID" value="SDU46220.1"/>
    <property type="molecule type" value="Genomic_DNA"/>
</dbReference>
<dbReference type="GO" id="GO:0005829">
    <property type="term" value="C:cytosol"/>
    <property type="evidence" value="ECO:0007669"/>
    <property type="project" value="TreeGrafter"/>
</dbReference>
<dbReference type="InterPro" id="IPR001789">
    <property type="entry name" value="Sig_transdc_resp-reg_receiver"/>
</dbReference>
<dbReference type="CDD" id="cd17623">
    <property type="entry name" value="REC_OmpR_CpxR"/>
    <property type="match status" value="1"/>
</dbReference>
<dbReference type="InterPro" id="IPR058124">
    <property type="entry name" value="CpxR-like_REC"/>
</dbReference>
<dbReference type="FunFam" id="3.40.50.2300:FF:000001">
    <property type="entry name" value="DNA-binding response regulator PhoB"/>
    <property type="match status" value="1"/>
</dbReference>
<evidence type="ECO:0000259" key="10">
    <source>
        <dbReference type="PROSITE" id="PS50110"/>
    </source>
</evidence>
<dbReference type="AlphaFoldDB" id="A0A1H2IPV6"/>
<feature type="domain" description="Response regulatory" evidence="10">
    <location>
        <begin position="12"/>
        <end position="125"/>
    </location>
</feature>
<dbReference type="GO" id="GO:0006355">
    <property type="term" value="P:regulation of DNA-templated transcription"/>
    <property type="evidence" value="ECO:0007669"/>
    <property type="project" value="InterPro"/>
</dbReference>
<dbReference type="GO" id="GO:0000976">
    <property type="term" value="F:transcription cis-regulatory region binding"/>
    <property type="evidence" value="ECO:0007669"/>
    <property type="project" value="TreeGrafter"/>
</dbReference>
<keyword evidence="3 8" id="KW-0597">Phosphoprotein</keyword>
<dbReference type="PANTHER" id="PTHR48111:SF4">
    <property type="entry name" value="DNA-BINDING DUAL TRANSCRIPTIONAL REGULATOR OMPR"/>
    <property type="match status" value="1"/>
</dbReference>
<reference evidence="13" key="1">
    <citation type="submission" date="2016-10" db="EMBL/GenBank/DDBJ databases">
        <authorList>
            <person name="Varghese N."/>
            <person name="Submissions S."/>
        </authorList>
    </citation>
    <scope>NUCLEOTIDE SEQUENCE [LARGE SCALE GENOMIC DNA]</scope>
    <source>
        <strain evidence="13">DSM 3384</strain>
    </source>
</reference>
<dbReference type="SUPFAM" id="SSF46894">
    <property type="entry name" value="C-terminal effector domain of the bipartite response regulators"/>
    <property type="match status" value="1"/>
</dbReference>
<comment type="subcellular location">
    <subcellularLocation>
        <location evidence="1">Cytoplasm</location>
    </subcellularLocation>
</comment>
<feature type="domain" description="OmpR/PhoB-type" evidence="11">
    <location>
        <begin position="141"/>
        <end position="240"/>
    </location>
</feature>
<evidence type="ECO:0000256" key="6">
    <source>
        <dbReference type="ARBA" id="ARBA00023125"/>
    </source>
</evidence>
<feature type="modified residue" description="4-aspartylphosphate" evidence="8">
    <location>
        <position position="61"/>
    </location>
</feature>
<dbReference type="InterPro" id="IPR011006">
    <property type="entry name" value="CheY-like_superfamily"/>
</dbReference>
<dbReference type="InterPro" id="IPR039420">
    <property type="entry name" value="WalR-like"/>
</dbReference>
<feature type="DNA-binding region" description="OmpR/PhoB-type" evidence="9">
    <location>
        <begin position="141"/>
        <end position="240"/>
    </location>
</feature>
<keyword evidence="5" id="KW-0805">Transcription regulation</keyword>
<dbReference type="SMART" id="SM00862">
    <property type="entry name" value="Trans_reg_C"/>
    <property type="match status" value="1"/>
</dbReference>
<dbReference type="Gene3D" id="1.10.10.10">
    <property type="entry name" value="Winged helix-like DNA-binding domain superfamily/Winged helix DNA-binding domain"/>
    <property type="match status" value="1"/>
</dbReference>
<evidence type="ECO:0000256" key="7">
    <source>
        <dbReference type="ARBA" id="ARBA00023163"/>
    </source>
</evidence>
<evidence type="ECO:0000256" key="3">
    <source>
        <dbReference type="ARBA" id="ARBA00022553"/>
    </source>
</evidence>
<dbReference type="GO" id="GO:0000156">
    <property type="term" value="F:phosphorelay response regulator activity"/>
    <property type="evidence" value="ECO:0007669"/>
    <property type="project" value="TreeGrafter"/>
</dbReference>
<dbReference type="InterPro" id="IPR036388">
    <property type="entry name" value="WH-like_DNA-bd_sf"/>
</dbReference>
<accession>A0A1H2IPV6</accession>
<evidence type="ECO:0000256" key="1">
    <source>
        <dbReference type="ARBA" id="ARBA00004496"/>
    </source>
</evidence>
<dbReference type="PROSITE" id="PS51755">
    <property type="entry name" value="OMPR_PHOB"/>
    <property type="match status" value="1"/>
</dbReference>
<proteinExistence type="predicted"/>
<evidence type="ECO:0000256" key="2">
    <source>
        <dbReference type="ARBA" id="ARBA00022490"/>
    </source>
</evidence>
<protein>
    <submittedName>
        <fullName evidence="12">Two-component system, OmpR family, response regulator CpxR</fullName>
    </submittedName>
</protein>
<dbReference type="Gene3D" id="3.40.50.2300">
    <property type="match status" value="1"/>
</dbReference>
<dbReference type="GO" id="GO:0032993">
    <property type="term" value="C:protein-DNA complex"/>
    <property type="evidence" value="ECO:0007669"/>
    <property type="project" value="TreeGrafter"/>
</dbReference>
<keyword evidence="7" id="KW-0804">Transcription</keyword>
<dbReference type="InterPro" id="IPR001867">
    <property type="entry name" value="OmpR/PhoB-type_DNA-bd"/>
</dbReference>
<dbReference type="InterPro" id="IPR016032">
    <property type="entry name" value="Sig_transdc_resp-reg_C-effctor"/>
</dbReference>
<name>A0A1H2IPV6_9BACT</name>
<dbReference type="Gene3D" id="6.10.250.690">
    <property type="match status" value="1"/>
</dbReference>
<sequence length="245" mass="27701">MTHQEIVPAKMKILIIDDDKKLCRLVADYLEPMGYDAEAAHNGTQGLQMILEGDYHAVILDVMMPGMDGFEVLKRLRKESDIPVLMLTARGEETDRIVGLEMGADDYLPKTFSSRELLARLRAVTRRYFISESQSTSEAADNVLIFGDLQIEQSSRTVRFHGKKIVLTPIEYNLLTCLAGAAGRVLTRDQLLDAVTGRSYEVFDRTVDVHISSLRRRLGEDPRNPMFIQTIRSVGYMFKMPGEQT</sequence>
<dbReference type="SMART" id="SM00448">
    <property type="entry name" value="REC"/>
    <property type="match status" value="1"/>
</dbReference>
<dbReference type="SUPFAM" id="SSF52172">
    <property type="entry name" value="CheY-like"/>
    <property type="match status" value="1"/>
</dbReference>
<evidence type="ECO:0000256" key="5">
    <source>
        <dbReference type="ARBA" id="ARBA00023015"/>
    </source>
</evidence>
<evidence type="ECO:0000256" key="4">
    <source>
        <dbReference type="ARBA" id="ARBA00023012"/>
    </source>
</evidence>
<gene>
    <name evidence="12" type="ORF">SAMN04487931_10979</name>
</gene>
<dbReference type="Pfam" id="PF00072">
    <property type="entry name" value="Response_reg"/>
    <property type="match status" value="1"/>
</dbReference>
<evidence type="ECO:0000313" key="12">
    <source>
        <dbReference type="EMBL" id="SDU46220.1"/>
    </source>
</evidence>
<keyword evidence="4" id="KW-0902">Two-component regulatory system</keyword>
<dbReference type="PANTHER" id="PTHR48111">
    <property type="entry name" value="REGULATOR OF RPOS"/>
    <property type="match status" value="1"/>
</dbReference>
<dbReference type="Pfam" id="PF00486">
    <property type="entry name" value="Trans_reg_C"/>
    <property type="match status" value="1"/>
</dbReference>